<dbReference type="EMBL" id="JAJVCZ030000004">
    <property type="protein sequence ID" value="KAL0260205.1"/>
    <property type="molecule type" value="Genomic_DNA"/>
</dbReference>
<protein>
    <recommendedName>
        <fullName evidence="6">Nephrocystin 3-like N-terminal domain-containing protein</fullName>
    </recommendedName>
</protein>
<proteinExistence type="inferred from homology"/>
<dbReference type="InterPro" id="IPR036396">
    <property type="entry name" value="Cyt_P450_sf"/>
</dbReference>
<dbReference type="InterPro" id="IPR056884">
    <property type="entry name" value="NPHP3-like_N"/>
</dbReference>
<dbReference type="PANTHER" id="PTHR10039">
    <property type="entry name" value="AMELOGENIN"/>
    <property type="match status" value="1"/>
</dbReference>
<feature type="domain" description="Nephrocystin 3-like N-terminal" evidence="6">
    <location>
        <begin position="382"/>
        <end position="553"/>
    </location>
</feature>
<dbReference type="SUPFAM" id="SSF48264">
    <property type="entry name" value="Cytochrome P450"/>
    <property type="match status" value="1"/>
</dbReference>
<evidence type="ECO:0000259" key="6">
    <source>
        <dbReference type="Pfam" id="PF24883"/>
    </source>
</evidence>
<dbReference type="Gene3D" id="3.40.50.300">
    <property type="entry name" value="P-loop containing nucleotide triphosphate hydrolases"/>
    <property type="match status" value="1"/>
</dbReference>
<evidence type="ECO:0000256" key="1">
    <source>
        <dbReference type="ARBA" id="ARBA00001971"/>
    </source>
</evidence>
<keyword evidence="8" id="KW-1185">Reference proteome</keyword>
<dbReference type="PRINTS" id="PR00465">
    <property type="entry name" value="EP450IV"/>
</dbReference>
<keyword evidence="4" id="KW-0677">Repeat</keyword>
<reference evidence="7 8" key="1">
    <citation type="submission" date="2024-02" db="EMBL/GenBank/DDBJ databases">
        <title>De novo assembly and annotation of 12 fungi associated with fruit tree decline syndrome in Ontario, Canada.</title>
        <authorList>
            <person name="Sulman M."/>
            <person name="Ellouze W."/>
            <person name="Ilyukhin E."/>
        </authorList>
    </citation>
    <scope>NUCLEOTIDE SEQUENCE [LARGE SCALE GENOMIC DNA]</scope>
    <source>
        <strain evidence="7 8">FDS-637</strain>
    </source>
</reference>
<evidence type="ECO:0000256" key="4">
    <source>
        <dbReference type="ARBA" id="ARBA00022737"/>
    </source>
</evidence>
<dbReference type="Pfam" id="PF00067">
    <property type="entry name" value="p450"/>
    <property type="match status" value="1"/>
</dbReference>
<dbReference type="Proteomes" id="UP001430584">
    <property type="component" value="Unassembled WGS sequence"/>
</dbReference>
<evidence type="ECO:0000256" key="2">
    <source>
        <dbReference type="ARBA" id="ARBA00010617"/>
    </source>
</evidence>
<dbReference type="InterPro" id="IPR027417">
    <property type="entry name" value="P-loop_NTPase"/>
</dbReference>
<evidence type="ECO:0000256" key="3">
    <source>
        <dbReference type="ARBA" id="ARBA00022723"/>
    </source>
</evidence>
<dbReference type="PANTHER" id="PTHR10039:SF5">
    <property type="entry name" value="NACHT DOMAIN-CONTAINING PROTEIN"/>
    <property type="match status" value="1"/>
</dbReference>
<sequence>MPKLDSFMKETLRLYPLQFANFQRKVLKPFSLSTGQLIPASTVIEVPTMAVSLDASRFPHPHRFDPWRFWRLRTAPGADPTGHQFATVAADGTNFGWGRHACPGRWFAANEIKMLAGPMDPISAFSLAAAVAQIVDYGTRILSDTYEISGRTARDVELSTISQDLSDLSKQLEVQLDNVEKPSKSALLDVCKRCVDASDDVQNAADTLRAKRTRTRVSASTFVSALKSIWTEAEVERLRDSLTEIREETKQDGQRGVELRNRLGELAEKLDGPARALATDLKEMTFLHEPVQLSRKNRELIRIIQHTDWAFWAPNEGGQPFNVPRPVGKLSNDDVSVAAKILSTLPFRDMDSREKAIANVYPDTFEWIFRDGQADKQGRELQWTRFPSWLRDTSESIYWITGEAGSGKSTLMKFIFEHPQLRHHLQENAKELPLMLAGFFFCNPGSNMQKSQEGLLRTLLHQCLNVRQDLIPVVFPRRWALYKLLGSDAICPGWSRSELEERFDTFSSLNGKEFRLALVVDGLDEFEGDHKALIQWAKDHIACRGIKLCVSSRPWNLFSDMFVQAHSLTMQDLSRRDIEHFVTTEFNNCPTFQNLKRLFQDESNRLLSGIVSKAEGVFLWAILVVRYLLETLTDNPSLPHTQAQLAAIPTDIMGLYTFIWRSIPPERIPMSSKLFLLCIFQNPNVRKVTAETFWLAAQDNHARSRATVMDDSARHGIANVMEQLLNGHTRGLLEISADQVRYLHRSVRDWTLDGVILKEMCSKAPKDFEPCLHILEAFLAQPPRRVSDASDLFQLATFCLSYAGLALAQSSSSSSTKNAPRHDRIVHALDRANALACDLSVAASAQGSIIPPRDLHVDSAHPDADGFSRGHWAALHHHPRIEDSFVGVAAQCGVFEYVRAKVAADEKLLEPKRDRVSLLESAVFPGLASMRLRGEVAPFGIRPSPLRDRDRLRVVRFLLDSSRRVRYRTAGDESLYDVLVEARREEELFPGLRAWYDQVLPLLERYGYGPEESDGRGAEKSTMARFN</sequence>
<evidence type="ECO:0000313" key="7">
    <source>
        <dbReference type="EMBL" id="KAL0260205.1"/>
    </source>
</evidence>
<dbReference type="RefSeq" id="XP_066633234.1">
    <property type="nucleotide sequence ID" value="XM_066775353.1"/>
</dbReference>
<evidence type="ECO:0000313" key="8">
    <source>
        <dbReference type="Proteomes" id="UP001430584"/>
    </source>
</evidence>
<dbReference type="Gene3D" id="1.10.630.10">
    <property type="entry name" value="Cytochrome P450"/>
    <property type="match status" value="1"/>
</dbReference>
<name>A0ABR3CJ18_9PEZI</name>
<accession>A0ABR3CJ18</accession>
<dbReference type="SUPFAM" id="SSF52540">
    <property type="entry name" value="P-loop containing nucleoside triphosphate hydrolases"/>
    <property type="match status" value="1"/>
</dbReference>
<dbReference type="InterPro" id="IPR002403">
    <property type="entry name" value="Cyt_P450_E_grp-IV"/>
</dbReference>
<dbReference type="GeneID" id="92007974"/>
<evidence type="ECO:0000256" key="5">
    <source>
        <dbReference type="ARBA" id="ARBA00023004"/>
    </source>
</evidence>
<organism evidence="7 8">
    <name type="scientific">Diplodia seriata</name>
    <dbReference type="NCBI Taxonomy" id="420778"/>
    <lineage>
        <taxon>Eukaryota</taxon>
        <taxon>Fungi</taxon>
        <taxon>Dikarya</taxon>
        <taxon>Ascomycota</taxon>
        <taxon>Pezizomycotina</taxon>
        <taxon>Dothideomycetes</taxon>
        <taxon>Dothideomycetes incertae sedis</taxon>
        <taxon>Botryosphaeriales</taxon>
        <taxon>Botryosphaeriaceae</taxon>
        <taxon>Diplodia</taxon>
    </lineage>
</organism>
<keyword evidence="5" id="KW-0408">Iron</keyword>
<dbReference type="PROSITE" id="PS00086">
    <property type="entry name" value="CYTOCHROME_P450"/>
    <property type="match status" value="1"/>
</dbReference>
<dbReference type="Pfam" id="PF24883">
    <property type="entry name" value="NPHP3_N"/>
    <property type="match status" value="1"/>
</dbReference>
<comment type="caution">
    <text evidence="7">The sequence shown here is derived from an EMBL/GenBank/DDBJ whole genome shotgun (WGS) entry which is preliminary data.</text>
</comment>
<comment type="cofactor">
    <cofactor evidence="1">
        <name>heme</name>
        <dbReference type="ChEBI" id="CHEBI:30413"/>
    </cofactor>
</comment>
<gene>
    <name evidence="7" type="ORF">SLS55_003889</name>
</gene>
<keyword evidence="3" id="KW-0479">Metal-binding</keyword>
<dbReference type="InterPro" id="IPR001128">
    <property type="entry name" value="Cyt_P450"/>
</dbReference>
<comment type="similarity">
    <text evidence="2">Belongs to the cytochrome P450 family.</text>
</comment>
<dbReference type="InterPro" id="IPR017972">
    <property type="entry name" value="Cyt_P450_CS"/>
</dbReference>